<dbReference type="SUPFAM" id="SSF46785">
    <property type="entry name" value="Winged helix' DNA-binding domain"/>
    <property type="match status" value="1"/>
</dbReference>
<dbReference type="Gene3D" id="1.10.10.10">
    <property type="entry name" value="Winged helix-like DNA-binding domain superfamily/Winged helix DNA-binding domain"/>
    <property type="match status" value="1"/>
</dbReference>
<evidence type="ECO:0000313" key="7">
    <source>
        <dbReference type="Proteomes" id="UP001519667"/>
    </source>
</evidence>
<dbReference type="PROSITE" id="PS50931">
    <property type="entry name" value="HTH_LYSR"/>
    <property type="match status" value="1"/>
</dbReference>
<dbReference type="SUPFAM" id="SSF53850">
    <property type="entry name" value="Periplasmic binding protein-like II"/>
    <property type="match status" value="1"/>
</dbReference>
<dbReference type="PANTHER" id="PTHR30126:SF98">
    <property type="entry name" value="HTH-TYPE TRANSCRIPTIONAL ACTIVATOR BAUR"/>
    <property type="match status" value="1"/>
</dbReference>
<dbReference type="InterPro" id="IPR005119">
    <property type="entry name" value="LysR_subst-bd"/>
</dbReference>
<dbReference type="Gene3D" id="3.40.190.290">
    <property type="match status" value="1"/>
</dbReference>
<dbReference type="Pfam" id="PF00126">
    <property type="entry name" value="HTH_1"/>
    <property type="match status" value="1"/>
</dbReference>
<dbReference type="RefSeq" id="WP_215381666.1">
    <property type="nucleotide sequence ID" value="NZ_JAGTIS010000034.1"/>
</dbReference>
<dbReference type="InterPro" id="IPR000847">
    <property type="entry name" value="LysR_HTH_N"/>
</dbReference>
<keyword evidence="7" id="KW-1185">Reference proteome</keyword>
<evidence type="ECO:0000256" key="3">
    <source>
        <dbReference type="ARBA" id="ARBA00023125"/>
    </source>
</evidence>
<comment type="similarity">
    <text evidence="1">Belongs to the LysR transcriptional regulatory family.</text>
</comment>
<evidence type="ECO:0000256" key="4">
    <source>
        <dbReference type="ARBA" id="ARBA00023163"/>
    </source>
</evidence>
<dbReference type="PRINTS" id="PR00039">
    <property type="entry name" value="HTHLYSR"/>
</dbReference>
<keyword evidence="2" id="KW-0805">Transcription regulation</keyword>
<proteinExistence type="inferred from homology"/>
<dbReference type="InterPro" id="IPR036388">
    <property type="entry name" value="WH-like_DNA-bd_sf"/>
</dbReference>
<name>A0ABS5XPD1_9GAMM</name>
<accession>A0ABS5XPD1</accession>
<dbReference type="Proteomes" id="UP001519667">
    <property type="component" value="Unassembled WGS sequence"/>
</dbReference>
<comment type="caution">
    <text evidence="6">The sequence shown here is derived from an EMBL/GenBank/DDBJ whole genome shotgun (WGS) entry which is preliminary data.</text>
</comment>
<sequence>MIQLHDVDLKLLRVFNTIVKCGGFSAAQAALNVAQSTISEQMGHLETRLGVKLCERGRSGFRLTEQGQAIYEATQRLLEAVEEFCVDADVLKRQISGTLNLGVIDTTITDPACPLKMTTQRFVQRGHEVHLHVYIGTPAELEERVLDSRLHLAVGHFPLRVPGLSYSPLYQESHGFYCGRNHPLFGSLGPKVNLLERIAASRVVARGYLQQRDLQALGVDKPAATVDNVEAQAMLILSGAYAGFLPEHYARQWVESGDLEHLEPGRLRLLSAFEVITRRGAAPPLILRAFLDELMQCTRALTV</sequence>
<dbReference type="CDD" id="cd05466">
    <property type="entry name" value="PBP2_LTTR_substrate"/>
    <property type="match status" value="1"/>
</dbReference>
<dbReference type="InterPro" id="IPR036390">
    <property type="entry name" value="WH_DNA-bd_sf"/>
</dbReference>
<evidence type="ECO:0000313" key="6">
    <source>
        <dbReference type="EMBL" id="MBT8769556.1"/>
    </source>
</evidence>
<reference evidence="6 7" key="1">
    <citation type="submission" date="2021-04" db="EMBL/GenBank/DDBJ databases">
        <title>Pseudomonas boanensis sp. nov., a bacterium isolated from river water used for household purposes in Boane District, Mozambique.</title>
        <authorList>
            <person name="Nicklasson M."/>
            <person name="Martin-Rodriguez A.J."/>
            <person name="Thorell K."/>
            <person name="Neves L."/>
            <person name="Mussagy A."/>
            <person name="Rydberg H.A."/>
            <person name="Hernroth B."/>
            <person name="Svensson-Stadler L."/>
            <person name="Sjoling A."/>
        </authorList>
    </citation>
    <scope>NUCLEOTIDE SEQUENCE [LARGE SCALE GENOMIC DNA]</scope>
    <source>
        <strain evidence="6 7">DB1</strain>
    </source>
</reference>
<organism evidence="6 7">
    <name type="scientific">Metapseudomonas boanensis</name>
    <dbReference type="NCBI Taxonomy" id="2822138"/>
    <lineage>
        <taxon>Bacteria</taxon>
        <taxon>Pseudomonadati</taxon>
        <taxon>Pseudomonadota</taxon>
        <taxon>Gammaproteobacteria</taxon>
        <taxon>Pseudomonadales</taxon>
        <taxon>Pseudomonadaceae</taxon>
        <taxon>Metapseudomonas</taxon>
    </lineage>
</organism>
<evidence type="ECO:0000256" key="2">
    <source>
        <dbReference type="ARBA" id="ARBA00023015"/>
    </source>
</evidence>
<dbReference type="Pfam" id="PF03466">
    <property type="entry name" value="LysR_substrate"/>
    <property type="match status" value="1"/>
</dbReference>
<evidence type="ECO:0000259" key="5">
    <source>
        <dbReference type="PROSITE" id="PS50931"/>
    </source>
</evidence>
<feature type="domain" description="HTH lysR-type" evidence="5">
    <location>
        <begin position="7"/>
        <end position="64"/>
    </location>
</feature>
<evidence type="ECO:0000256" key="1">
    <source>
        <dbReference type="ARBA" id="ARBA00009437"/>
    </source>
</evidence>
<keyword evidence="3" id="KW-0238">DNA-binding</keyword>
<dbReference type="PANTHER" id="PTHR30126">
    <property type="entry name" value="HTH-TYPE TRANSCRIPTIONAL REGULATOR"/>
    <property type="match status" value="1"/>
</dbReference>
<dbReference type="EMBL" id="JAGTIS010000034">
    <property type="protein sequence ID" value="MBT8769556.1"/>
    <property type="molecule type" value="Genomic_DNA"/>
</dbReference>
<protein>
    <submittedName>
        <fullName evidence="6">LysR family transcriptional regulator</fullName>
    </submittedName>
</protein>
<gene>
    <name evidence="6" type="ORF">J7302_25940</name>
</gene>
<keyword evidence="4" id="KW-0804">Transcription</keyword>